<dbReference type="GO" id="GO:0046872">
    <property type="term" value="F:metal ion binding"/>
    <property type="evidence" value="ECO:0007669"/>
    <property type="project" value="InterPro"/>
</dbReference>
<evidence type="ECO:0000256" key="6">
    <source>
        <dbReference type="SAM" id="SignalP"/>
    </source>
</evidence>
<accession>A0A495PR23</accession>
<evidence type="ECO:0000313" key="10">
    <source>
        <dbReference type="Proteomes" id="UP000276282"/>
    </source>
</evidence>
<comment type="caution">
    <text evidence="9">The sequence shown here is derived from an EMBL/GenBank/DDBJ whole genome shotgun (WGS) entry which is preliminary data.</text>
</comment>
<keyword evidence="4" id="KW-0862">Zinc</keyword>
<keyword evidence="6" id="KW-0732">Signal</keyword>
<dbReference type="InterPro" id="IPR011249">
    <property type="entry name" value="Metalloenz_LuxS/M16"/>
</dbReference>
<dbReference type="EMBL" id="RBLG01000002">
    <property type="protein sequence ID" value="RKS53053.1"/>
    <property type="molecule type" value="Genomic_DNA"/>
</dbReference>
<dbReference type="OrthoDB" id="9811314at2"/>
<feature type="domain" description="Peptidase M16 N-terminal" evidence="7">
    <location>
        <begin position="532"/>
        <end position="639"/>
    </location>
</feature>
<gene>
    <name evidence="9" type="ORF">BC962_1299</name>
</gene>
<dbReference type="Proteomes" id="UP000276282">
    <property type="component" value="Unassembled WGS sequence"/>
</dbReference>
<feature type="domain" description="Peptidase M16 C-terminal" evidence="8">
    <location>
        <begin position="672"/>
        <end position="847"/>
    </location>
</feature>
<dbReference type="Pfam" id="PF05193">
    <property type="entry name" value="Peptidase_M16_C"/>
    <property type="match status" value="2"/>
</dbReference>
<evidence type="ECO:0000256" key="3">
    <source>
        <dbReference type="ARBA" id="ARBA00022801"/>
    </source>
</evidence>
<keyword evidence="10" id="KW-1185">Reference proteome</keyword>
<dbReference type="SUPFAM" id="SSF63411">
    <property type="entry name" value="LuxS/MPP-like metallohydrolase"/>
    <property type="match status" value="4"/>
</dbReference>
<reference evidence="9 10" key="1">
    <citation type="submission" date="2018-10" db="EMBL/GenBank/DDBJ databases">
        <title>Genomic Encyclopedia of Archaeal and Bacterial Type Strains, Phase II (KMG-II): from individual species to whole genera.</title>
        <authorList>
            <person name="Goeker M."/>
        </authorList>
    </citation>
    <scope>NUCLEOTIDE SEQUENCE [LARGE SCALE GENOMIC DNA]</scope>
    <source>
        <strain evidence="9 10">DSM 19839</strain>
    </source>
</reference>
<dbReference type="InterPro" id="IPR011765">
    <property type="entry name" value="Pept_M16_N"/>
</dbReference>
<dbReference type="InterPro" id="IPR007863">
    <property type="entry name" value="Peptidase_M16_C"/>
</dbReference>
<dbReference type="GO" id="GO:0008237">
    <property type="term" value="F:metallopeptidase activity"/>
    <property type="evidence" value="ECO:0007669"/>
    <property type="project" value="UniProtKB-KW"/>
</dbReference>
<proteinExistence type="inferred from homology"/>
<dbReference type="GO" id="GO:0006508">
    <property type="term" value="P:proteolysis"/>
    <property type="evidence" value="ECO:0007669"/>
    <property type="project" value="UniProtKB-KW"/>
</dbReference>
<keyword evidence="5" id="KW-0482">Metalloprotease</keyword>
<dbReference type="AlphaFoldDB" id="A0A495PR23"/>
<evidence type="ECO:0000256" key="2">
    <source>
        <dbReference type="ARBA" id="ARBA00022670"/>
    </source>
</evidence>
<organism evidence="9 10">
    <name type="scientific">Gillisia mitskevichiae</name>
    <dbReference type="NCBI Taxonomy" id="270921"/>
    <lineage>
        <taxon>Bacteria</taxon>
        <taxon>Pseudomonadati</taxon>
        <taxon>Bacteroidota</taxon>
        <taxon>Flavobacteriia</taxon>
        <taxon>Flavobacteriales</taxon>
        <taxon>Flavobacteriaceae</taxon>
        <taxon>Gillisia</taxon>
    </lineage>
</organism>
<name>A0A495PR23_9FLAO</name>
<evidence type="ECO:0000256" key="4">
    <source>
        <dbReference type="ARBA" id="ARBA00022833"/>
    </source>
</evidence>
<feature type="domain" description="Peptidase M16 N-terminal" evidence="7">
    <location>
        <begin position="43"/>
        <end position="167"/>
    </location>
</feature>
<dbReference type="RefSeq" id="WP_121345083.1">
    <property type="nucleotide sequence ID" value="NZ_RBLG01000002.1"/>
</dbReference>
<feature type="domain" description="Peptidase M16 C-terminal" evidence="8">
    <location>
        <begin position="200"/>
        <end position="378"/>
    </location>
</feature>
<protein>
    <submittedName>
        <fullName evidence="9">Zinc protease</fullName>
    </submittedName>
</protein>
<feature type="chain" id="PRO_5019727749" evidence="6">
    <location>
        <begin position="21"/>
        <end position="938"/>
    </location>
</feature>
<evidence type="ECO:0000313" key="9">
    <source>
        <dbReference type="EMBL" id="RKS53053.1"/>
    </source>
</evidence>
<keyword evidence="2 9" id="KW-0645">Protease</keyword>
<evidence type="ECO:0000259" key="7">
    <source>
        <dbReference type="Pfam" id="PF00675"/>
    </source>
</evidence>
<dbReference type="PANTHER" id="PTHR43690">
    <property type="entry name" value="NARDILYSIN"/>
    <property type="match status" value="1"/>
</dbReference>
<dbReference type="PANTHER" id="PTHR43690:SF35">
    <property type="entry name" value="NON-CATALYTIC MEMBER OF PEPTIDASE SUBFAMILY M16B-RELATED"/>
    <property type="match status" value="1"/>
</dbReference>
<comment type="similarity">
    <text evidence="1">Belongs to the peptidase M16 family.</text>
</comment>
<dbReference type="Pfam" id="PF00675">
    <property type="entry name" value="Peptidase_M16"/>
    <property type="match status" value="2"/>
</dbReference>
<evidence type="ECO:0000256" key="1">
    <source>
        <dbReference type="ARBA" id="ARBA00007261"/>
    </source>
</evidence>
<dbReference type="InterPro" id="IPR050626">
    <property type="entry name" value="Peptidase_M16"/>
</dbReference>
<feature type="signal peptide" evidence="6">
    <location>
        <begin position="1"/>
        <end position="20"/>
    </location>
</feature>
<evidence type="ECO:0000256" key="5">
    <source>
        <dbReference type="ARBA" id="ARBA00023049"/>
    </source>
</evidence>
<dbReference type="Gene3D" id="3.30.830.10">
    <property type="entry name" value="Metalloenzyme, LuxS/M16 peptidase-like"/>
    <property type="match status" value="4"/>
</dbReference>
<sequence>MRFLNYLLFSIFLISSISYSQEDTATDFKVEYEKFTLSNGLEVILHEDHSDPIVAVATMMHVGSNREKPGKTGFAHFFEHMSFNDSENVPVGANRKMIPEWGGSRNGGTWSDGTVYYEVVPKDAFEKILWIDSDRFGYMINTVTEAALEREKQVVKNEKRQRVDNAPYGYTDEIIRKNLYPKGHPYNWTVIGQLPDLQAATIDDVKEFYNKYYGASNASLVIAGDIDIQETKKLVEKWFGEIPSGPEVGTLEPKPVSLSESKLFYFEDSFAKLPELRMVFPTVEDYNKDMYALQILGQLLSGSKKSPLYQTVVEEAKLAPNVSTYQSSSELAGEFIIRIRANSNIDLDSVKVAVEQGFNIFEKEGFGDKELKRIKAELETNLYQRVSTVLNKAFQLVQDNEFKGDPGYITQTARLTNAVSREDVMRVYNKYIKNKNFISTSVVPKGQVELSLTGSSEAEVWIEEVKQDVASEEVEQGEEAVYEKTASKYDRSEPEFGDLPLFEAPEVWTASLANGMEIYGIENREVPLIQFDITIPGGQMLDPEGKAGVASLLSDLMMEGTATKTPAELEEAIGLLGASIRTYSSNEDFHITGTSLSKNFDATMKLVQEILLEPRWDAAEFNRLKSALQTSLKGREADPSSIASLAMFKLLYGSENNFGIPGSGTLETTAKIRIEDLQEYYKKLAPTDASFHIVGAISEAQVKSTLETLAAAWKTKAVSIPEFPIEAPSKAGTLYFIDFPDAKQSVLLIGKLALSATDENANKLAFANEILGGGSSGRLFQTLRIGKGYTYGAYSGISENLEVSPFYITSSVRANATLPSLKIIEEMVDTYSENFGEEEMELTKNKLLKENTRAFESLEAKLGILRDISKYDRPSSFIKDKQEELLEMTLEDFKEVINNYMQEEELIYVVVGDKATQMEEVKKFGKEVIELDIYGNQL</sequence>
<keyword evidence="3" id="KW-0378">Hydrolase</keyword>
<evidence type="ECO:0000259" key="8">
    <source>
        <dbReference type="Pfam" id="PF05193"/>
    </source>
</evidence>